<dbReference type="SUPFAM" id="SSF56219">
    <property type="entry name" value="DNase I-like"/>
    <property type="match status" value="1"/>
</dbReference>
<evidence type="ECO:0000259" key="2">
    <source>
        <dbReference type="Pfam" id="PF13966"/>
    </source>
</evidence>
<dbReference type="EMBL" id="SZYD01000015">
    <property type="protein sequence ID" value="KAD3640900.1"/>
    <property type="molecule type" value="Genomic_DNA"/>
</dbReference>
<evidence type="ECO:0000259" key="1">
    <source>
        <dbReference type="Pfam" id="PF03372"/>
    </source>
</evidence>
<gene>
    <name evidence="3" type="ORF">E3N88_30123</name>
</gene>
<feature type="domain" description="Reverse transcriptase zinc-binding" evidence="2">
    <location>
        <begin position="437"/>
        <end position="522"/>
    </location>
</feature>
<dbReference type="InterPro" id="IPR005135">
    <property type="entry name" value="Endo/exonuclease/phosphatase"/>
</dbReference>
<dbReference type="InterPro" id="IPR036691">
    <property type="entry name" value="Endo/exonu/phosph_ase_sf"/>
</dbReference>
<proteinExistence type="predicted"/>
<sequence length="626" mass="72440">MGIHFISIQETQFTNVEDVPFGKIFEKMDYDAIAVPSNGRSGGIACCWDPTMFKKIKVMLSHNYIVISGEWIGVDEIVNMVNVYAPHGDTERRQLWQELLHIKNSNVGSWIFMGDFNTIRIPSDRSSGAPIDKSAKEFNEFIIKADLGELNMCGGKYTWMKDDGSALSKLDRFLLCRSMILRWPMATIKILDRMWSDHKPIVLIATNADFGPLPFRFYNSWLSYPELDEIVIKSWSNHTQIMGMGAADFILSKKLKALKVDIKKWVKEKTEKDNREFNTLEKEILMVDTKAESTPLTVTELDKEELGKVSCGGTWAAIVKIGKELQNEGKNIGQFLRRQVGNGNKTLFWKQPWFGQLSFKQLFPNLFALERHKNCKVSQRIIQESGARLWFNWEWKKVTLNSTLMQERNDLEEMILSYLFKDGSDSWIWRGDATGEFSTKSCRDWINDHRWRSNSDNTLWTNWIPAKVNCFVWRVSLNRVPVKVNLLARGVVISSSGCPVCSIDDEDVDHLFFQCRVAQELWRRISWWASIDFTCHGSILGILRDLTNDNAGGWRKKVKMVIVFPTIWEIWNCRNKRSFSNIRTSMECLVDGIKVQAFTWLTYRGKKITTIWDNWIVNPWAGVVLL</sequence>
<comment type="caution">
    <text evidence="3">The sequence shown here is derived from an EMBL/GenBank/DDBJ whole genome shotgun (WGS) entry which is preliminary data.</text>
</comment>
<name>A0A5N6MKW3_9ASTR</name>
<feature type="domain" description="Endonuclease/exonuclease/phosphatase" evidence="1">
    <location>
        <begin position="5"/>
        <end position="198"/>
    </location>
</feature>
<dbReference type="Gene3D" id="3.60.10.10">
    <property type="entry name" value="Endonuclease/exonuclease/phosphatase"/>
    <property type="match status" value="1"/>
</dbReference>
<evidence type="ECO:0000313" key="3">
    <source>
        <dbReference type="EMBL" id="KAD3640900.1"/>
    </source>
</evidence>
<dbReference type="Proteomes" id="UP000326396">
    <property type="component" value="Linkage Group LG5"/>
</dbReference>
<dbReference type="InterPro" id="IPR026960">
    <property type="entry name" value="RVT-Znf"/>
</dbReference>
<evidence type="ECO:0000313" key="4">
    <source>
        <dbReference type="Proteomes" id="UP000326396"/>
    </source>
</evidence>
<keyword evidence="4" id="KW-1185">Reference proteome</keyword>
<dbReference type="GO" id="GO:0003824">
    <property type="term" value="F:catalytic activity"/>
    <property type="evidence" value="ECO:0007669"/>
    <property type="project" value="InterPro"/>
</dbReference>
<dbReference type="AlphaFoldDB" id="A0A5N6MKW3"/>
<dbReference type="PANTHER" id="PTHR36617:SF16">
    <property type="entry name" value="OS04G0516500 PROTEIN"/>
    <property type="match status" value="1"/>
</dbReference>
<dbReference type="Pfam" id="PF13966">
    <property type="entry name" value="zf-RVT"/>
    <property type="match status" value="1"/>
</dbReference>
<dbReference type="Pfam" id="PF03372">
    <property type="entry name" value="Exo_endo_phos"/>
    <property type="match status" value="1"/>
</dbReference>
<reference evidence="3 4" key="1">
    <citation type="submission" date="2019-05" db="EMBL/GenBank/DDBJ databases">
        <title>Mikania micrantha, genome provides insights into the molecular mechanism of rapid growth.</title>
        <authorList>
            <person name="Liu B."/>
        </authorList>
    </citation>
    <scope>NUCLEOTIDE SEQUENCE [LARGE SCALE GENOMIC DNA]</scope>
    <source>
        <strain evidence="3">NLD-2019</strain>
        <tissue evidence="3">Leaf</tissue>
    </source>
</reference>
<accession>A0A5N6MKW3</accession>
<organism evidence="3 4">
    <name type="scientific">Mikania micrantha</name>
    <name type="common">bitter vine</name>
    <dbReference type="NCBI Taxonomy" id="192012"/>
    <lineage>
        <taxon>Eukaryota</taxon>
        <taxon>Viridiplantae</taxon>
        <taxon>Streptophyta</taxon>
        <taxon>Embryophyta</taxon>
        <taxon>Tracheophyta</taxon>
        <taxon>Spermatophyta</taxon>
        <taxon>Magnoliopsida</taxon>
        <taxon>eudicotyledons</taxon>
        <taxon>Gunneridae</taxon>
        <taxon>Pentapetalae</taxon>
        <taxon>asterids</taxon>
        <taxon>campanulids</taxon>
        <taxon>Asterales</taxon>
        <taxon>Asteraceae</taxon>
        <taxon>Asteroideae</taxon>
        <taxon>Heliantheae alliance</taxon>
        <taxon>Eupatorieae</taxon>
        <taxon>Mikania</taxon>
    </lineage>
</organism>
<dbReference type="PANTHER" id="PTHR36617">
    <property type="entry name" value="PROTEIN, PUTATIVE-RELATED"/>
    <property type="match status" value="1"/>
</dbReference>
<dbReference type="OrthoDB" id="1748554at2759"/>
<protein>
    <submittedName>
        <fullName evidence="3">Uncharacterized protein</fullName>
    </submittedName>
</protein>